<reference evidence="1" key="1">
    <citation type="journal article" date="2022" name="Int. J. Syst. Evol. Microbiol.">
        <title>Prevotella lacticifex sp. nov., isolated from the rumen of cows.</title>
        <authorList>
            <person name="Shinkai T."/>
            <person name="Ikeyama N."/>
            <person name="Kumagai M."/>
            <person name="Ohmori H."/>
            <person name="Sakamoto M."/>
            <person name="Ohkuma M."/>
            <person name="Mitsumori M."/>
        </authorList>
    </citation>
    <scope>NUCLEOTIDE SEQUENCE</scope>
    <source>
        <strain evidence="1">R5076</strain>
    </source>
</reference>
<gene>
    <name evidence="1" type="ORF">PRLR5076_23830</name>
</gene>
<sequence>MSGDAVRRAAKGGFKADKPYVKSADGILLSLKAQPNSRSFLQMRRTDDSLLRLKIEHA</sequence>
<protein>
    <submittedName>
        <fullName evidence="1">Uncharacterized protein</fullName>
    </submittedName>
</protein>
<keyword evidence="2" id="KW-1185">Reference proteome</keyword>
<dbReference type="AlphaFoldDB" id="A0A9R1CBA7"/>
<organism evidence="1 2">
    <name type="scientific">Prevotella lacticifex</name>
    <dbReference type="NCBI Taxonomy" id="2854755"/>
    <lineage>
        <taxon>Bacteria</taxon>
        <taxon>Pseudomonadati</taxon>
        <taxon>Bacteroidota</taxon>
        <taxon>Bacteroidia</taxon>
        <taxon>Bacteroidales</taxon>
        <taxon>Prevotellaceae</taxon>
        <taxon>Prevotella</taxon>
    </lineage>
</organism>
<dbReference type="EMBL" id="BPUB01000002">
    <property type="protein sequence ID" value="GJG59532.1"/>
    <property type="molecule type" value="Genomic_DNA"/>
</dbReference>
<evidence type="ECO:0000313" key="1">
    <source>
        <dbReference type="EMBL" id="GJG59532.1"/>
    </source>
</evidence>
<evidence type="ECO:0000313" key="2">
    <source>
        <dbReference type="Proteomes" id="UP000825483"/>
    </source>
</evidence>
<proteinExistence type="predicted"/>
<name>A0A9R1CBA7_9BACT</name>
<comment type="caution">
    <text evidence="1">The sequence shown here is derived from an EMBL/GenBank/DDBJ whole genome shotgun (WGS) entry which is preliminary data.</text>
</comment>
<accession>A0A9R1CBA7</accession>
<dbReference type="Proteomes" id="UP000825483">
    <property type="component" value="Unassembled WGS sequence"/>
</dbReference>